<evidence type="ECO:0000259" key="1">
    <source>
        <dbReference type="Pfam" id="PF01368"/>
    </source>
</evidence>
<dbReference type="EMBL" id="WMJY01000008">
    <property type="protein sequence ID" value="MTH29308.1"/>
    <property type="molecule type" value="Genomic_DNA"/>
</dbReference>
<dbReference type="Proteomes" id="UP000488936">
    <property type="component" value="Unassembled WGS sequence"/>
</dbReference>
<evidence type="ECO:0000259" key="2">
    <source>
        <dbReference type="Pfam" id="PF02272"/>
    </source>
</evidence>
<accession>A0A7K1GKG8</accession>
<sequence length="343" mass="38826">MISESNLNALKSILSNNNNFVIIPHRNPDGDAIGSTLGLYHVLTKLDKTVTVISPNDLPHFLHWMPCSKSIVNFEQQRNKATQLIEQADYVFTLDFNVLLRTGDEMEKFLLSLNKPYIMIDHHQMPDDYAEVMFSCPEYGSTCELLYTILDKIGLDQYIDQDAATCIYTGIVTDSGSFRFPKTTSATHTTIAKLIDKGIENPKIHNSLFDNNSYNKLQLMGKALQNLAILPKLNTSFSFLSEKDLKEFHHEKGDTEGLVNYGLSIKGVDLTAFFIEQKEEKIIKISFRSHNNFNVNRFARAYFNGGGHINAAGGKSDKSLQETIAYFKTIIAEHKDEFYDELS</sequence>
<dbReference type="OrthoDB" id="9803668at2"/>
<dbReference type="InterPro" id="IPR003156">
    <property type="entry name" value="DHHA1_dom"/>
</dbReference>
<dbReference type="Pfam" id="PF01368">
    <property type="entry name" value="DHH"/>
    <property type="match status" value="1"/>
</dbReference>
<feature type="domain" description="DDH" evidence="1">
    <location>
        <begin position="20"/>
        <end position="171"/>
    </location>
</feature>
<dbReference type="AlphaFoldDB" id="A0A7K1GKG8"/>
<name>A0A7K1GKG8_9FLAO</name>
<dbReference type="InterPro" id="IPR051319">
    <property type="entry name" value="Oligoribo/pAp-PDE_c-di-AMP_PDE"/>
</dbReference>
<dbReference type="GO" id="GO:0003676">
    <property type="term" value="F:nucleic acid binding"/>
    <property type="evidence" value="ECO:0007669"/>
    <property type="project" value="InterPro"/>
</dbReference>
<reference evidence="3 4" key="1">
    <citation type="journal article" date="2006" name="Int. J. Syst. Evol. Microbiol.">
        <title>Myroides pelagicus sp. nov., isolated from seawater in Thailand.</title>
        <authorList>
            <person name="Yoon J."/>
            <person name="Maneerat S."/>
            <person name="Kawai F."/>
            <person name="Yokota A."/>
        </authorList>
    </citation>
    <scope>NUCLEOTIDE SEQUENCE [LARGE SCALE GENOMIC DNA]</scope>
    <source>
        <strain evidence="3 4">SM1T</strain>
    </source>
</reference>
<proteinExistence type="predicted"/>
<gene>
    <name evidence="3" type="ORF">GJV77_05145</name>
</gene>
<feature type="domain" description="DHHA1" evidence="2">
    <location>
        <begin position="251"/>
        <end position="331"/>
    </location>
</feature>
<dbReference type="Gene3D" id="3.90.1640.10">
    <property type="entry name" value="inorganic pyrophosphatase (n-terminal core)"/>
    <property type="match status" value="1"/>
</dbReference>
<dbReference type="Gene3D" id="3.10.310.30">
    <property type="match status" value="1"/>
</dbReference>
<evidence type="ECO:0000313" key="3">
    <source>
        <dbReference type="EMBL" id="MTH29308.1"/>
    </source>
</evidence>
<evidence type="ECO:0000313" key="4">
    <source>
        <dbReference type="Proteomes" id="UP000488936"/>
    </source>
</evidence>
<keyword evidence="4" id="KW-1185">Reference proteome</keyword>
<dbReference type="PANTHER" id="PTHR47618">
    <property type="entry name" value="BIFUNCTIONAL OLIGORIBONUCLEASE AND PAP PHOSPHATASE NRNA"/>
    <property type="match status" value="1"/>
</dbReference>
<dbReference type="PANTHER" id="PTHR47618:SF1">
    <property type="entry name" value="BIFUNCTIONAL OLIGORIBONUCLEASE AND PAP PHOSPHATASE NRNA"/>
    <property type="match status" value="1"/>
</dbReference>
<dbReference type="RefSeq" id="WP_155035284.1">
    <property type="nucleotide sequence ID" value="NZ_JAYMMG010000018.1"/>
</dbReference>
<dbReference type="InterPro" id="IPR038763">
    <property type="entry name" value="DHH_sf"/>
</dbReference>
<protein>
    <submittedName>
        <fullName evidence="3">Bifunctional oligoribonuclease/PAP phosphatase NrnA</fullName>
    </submittedName>
</protein>
<dbReference type="InterPro" id="IPR001667">
    <property type="entry name" value="DDH_dom"/>
</dbReference>
<dbReference type="Pfam" id="PF02272">
    <property type="entry name" value="DHHA1"/>
    <property type="match status" value="1"/>
</dbReference>
<comment type="caution">
    <text evidence="3">The sequence shown here is derived from an EMBL/GenBank/DDBJ whole genome shotgun (WGS) entry which is preliminary data.</text>
</comment>
<organism evidence="3 4">
    <name type="scientific">Myroides pelagicus</name>
    <dbReference type="NCBI Taxonomy" id="270914"/>
    <lineage>
        <taxon>Bacteria</taxon>
        <taxon>Pseudomonadati</taxon>
        <taxon>Bacteroidota</taxon>
        <taxon>Flavobacteriia</taxon>
        <taxon>Flavobacteriales</taxon>
        <taxon>Flavobacteriaceae</taxon>
        <taxon>Myroides</taxon>
    </lineage>
</organism>
<dbReference type="SUPFAM" id="SSF64182">
    <property type="entry name" value="DHH phosphoesterases"/>
    <property type="match status" value="1"/>
</dbReference>